<reference evidence="1 2" key="1">
    <citation type="submission" date="2018-11" db="EMBL/GenBank/DDBJ databases">
        <authorList>
            <consortium name="Pathogen Informatics"/>
        </authorList>
    </citation>
    <scope>NUCLEOTIDE SEQUENCE [LARGE SCALE GENOMIC DNA]</scope>
</reference>
<keyword evidence="2" id="KW-1185">Reference proteome</keyword>
<sequence>MGCVRMVRYSGRIPALVHGTTTHLLDIKSSFRSLFTFAIHTRFRPHLSRLRTVV</sequence>
<proteinExistence type="predicted"/>
<evidence type="ECO:0000313" key="2">
    <source>
        <dbReference type="Proteomes" id="UP000267096"/>
    </source>
</evidence>
<organism evidence="1 2">
    <name type="scientific">Anisakis simplex</name>
    <name type="common">Herring worm</name>
    <dbReference type="NCBI Taxonomy" id="6269"/>
    <lineage>
        <taxon>Eukaryota</taxon>
        <taxon>Metazoa</taxon>
        <taxon>Ecdysozoa</taxon>
        <taxon>Nematoda</taxon>
        <taxon>Chromadorea</taxon>
        <taxon>Rhabditida</taxon>
        <taxon>Spirurina</taxon>
        <taxon>Ascaridomorpha</taxon>
        <taxon>Ascaridoidea</taxon>
        <taxon>Anisakidae</taxon>
        <taxon>Anisakis</taxon>
        <taxon>Anisakis simplex complex</taxon>
    </lineage>
</organism>
<name>A0A3P6PRA1_ANISI</name>
<dbReference type="Proteomes" id="UP000267096">
    <property type="component" value="Unassembled WGS sequence"/>
</dbReference>
<protein>
    <submittedName>
        <fullName evidence="1">Uncharacterized protein</fullName>
    </submittedName>
</protein>
<dbReference type="EMBL" id="UYRR01030984">
    <property type="protein sequence ID" value="VDK42366.1"/>
    <property type="molecule type" value="Genomic_DNA"/>
</dbReference>
<gene>
    <name evidence="1" type="ORF">ASIM_LOCUS10108</name>
</gene>
<accession>A0A3P6PRA1</accession>
<evidence type="ECO:0000313" key="1">
    <source>
        <dbReference type="EMBL" id="VDK42366.1"/>
    </source>
</evidence>
<dbReference type="AlphaFoldDB" id="A0A3P6PRA1"/>